<reference evidence="3" key="1">
    <citation type="submission" date="2020-08" db="EMBL/GenBank/DDBJ databases">
        <title>Winogradskyella ouciana sp. nov., isolated from the hadal seawater of the Mariana Trench.</title>
        <authorList>
            <person name="He X."/>
        </authorList>
    </citation>
    <scope>NUCLEOTIDE SEQUENCE [LARGE SCALE GENOMIC DNA]</scope>
    <source>
        <strain evidence="3">KCTC 52348</strain>
    </source>
</reference>
<dbReference type="CDD" id="cd16338">
    <property type="entry name" value="CpcT"/>
    <property type="match status" value="1"/>
</dbReference>
<comment type="similarity">
    <text evidence="1">Belongs to the CpcT/CpeT biliprotein lyase family.</text>
</comment>
<dbReference type="GO" id="GO:0016829">
    <property type="term" value="F:lyase activity"/>
    <property type="evidence" value="ECO:0007669"/>
    <property type="project" value="UniProtKB-KW"/>
</dbReference>
<gene>
    <name evidence="3" type="ORF">H7F21_16195</name>
</gene>
<evidence type="ECO:0000313" key="3">
    <source>
        <dbReference type="EMBL" id="MBC2846648.1"/>
    </source>
</evidence>
<name>A0A842J101_9FLAO</name>
<evidence type="ECO:0000313" key="4">
    <source>
        <dbReference type="Proteomes" id="UP000533900"/>
    </source>
</evidence>
<proteinExistence type="inferred from homology"/>
<keyword evidence="2 3" id="KW-0456">Lyase</keyword>
<dbReference type="Proteomes" id="UP000533900">
    <property type="component" value="Unassembled WGS sequence"/>
</dbReference>
<sequence length="208" mass="23964">MKRLFPFMITLLIMSSCKNETKTDVDSDNELEELFTSMKGSFNSQVQSQVDSSYYNISLHMYPIWEDKGKFLYVEQALNQMQNKPYRQRIYEVTRTSDSTFSSAVYMLDADSLWIGKWKTPKAFDSISLKDIILKEGCEVVLKRVAPKHYIGKTGDNTCVSTMRGASYARSEVEILEDKVISWDRGFDANGEYVWGAEKGPYIFNKLD</sequence>
<protein>
    <submittedName>
        <fullName evidence="3">Chromophore lyase CpcT/CpeT</fullName>
    </submittedName>
</protein>
<evidence type="ECO:0000256" key="2">
    <source>
        <dbReference type="ARBA" id="ARBA00023239"/>
    </source>
</evidence>
<evidence type="ECO:0000256" key="1">
    <source>
        <dbReference type="ARBA" id="ARBA00008206"/>
    </source>
</evidence>
<comment type="caution">
    <text evidence="3">The sequence shown here is derived from an EMBL/GenBank/DDBJ whole genome shotgun (WGS) entry which is preliminary data.</text>
</comment>
<dbReference type="PANTHER" id="PTHR35137">
    <property type="entry name" value="CHROMOPHORE LYASE CRL, CHLOROPLASTIC"/>
    <property type="match status" value="1"/>
</dbReference>
<keyword evidence="4" id="KW-1185">Reference proteome</keyword>
<dbReference type="InterPro" id="IPR038672">
    <property type="entry name" value="CpcT/CpeT_sf"/>
</dbReference>
<dbReference type="AlphaFoldDB" id="A0A842J101"/>
<dbReference type="PROSITE" id="PS51257">
    <property type="entry name" value="PROKAR_LIPOPROTEIN"/>
    <property type="match status" value="1"/>
</dbReference>
<organism evidence="3 4">
    <name type="scientific">Winogradskyella flava</name>
    <dbReference type="NCBI Taxonomy" id="1884876"/>
    <lineage>
        <taxon>Bacteria</taxon>
        <taxon>Pseudomonadati</taxon>
        <taxon>Bacteroidota</taxon>
        <taxon>Flavobacteriia</taxon>
        <taxon>Flavobacteriales</taxon>
        <taxon>Flavobacteriaceae</taxon>
        <taxon>Winogradskyella</taxon>
    </lineage>
</organism>
<dbReference type="Gene3D" id="2.40.128.590">
    <property type="entry name" value="CpcT/CpeT domain"/>
    <property type="match status" value="1"/>
</dbReference>
<dbReference type="EMBL" id="JACLCP010000006">
    <property type="protein sequence ID" value="MBC2846648.1"/>
    <property type="molecule type" value="Genomic_DNA"/>
</dbReference>
<dbReference type="PANTHER" id="PTHR35137:SF1">
    <property type="entry name" value="CHROMOPHORE LYASE CRL, CHLOROPLASTIC"/>
    <property type="match status" value="1"/>
</dbReference>
<accession>A0A842J101</accession>
<dbReference type="InterPro" id="IPR010404">
    <property type="entry name" value="CpcT/CpeT"/>
</dbReference>
<dbReference type="RefSeq" id="WP_185790354.1">
    <property type="nucleotide sequence ID" value="NZ_JACLCP010000006.1"/>
</dbReference>
<dbReference type="Pfam" id="PF06206">
    <property type="entry name" value="CpeT"/>
    <property type="match status" value="1"/>
</dbReference>